<feature type="region of interest" description="Disordered" evidence="1">
    <location>
        <begin position="285"/>
        <end position="305"/>
    </location>
</feature>
<organism evidence="2 3">
    <name type="scientific">Heliocybe sulcata</name>
    <dbReference type="NCBI Taxonomy" id="5364"/>
    <lineage>
        <taxon>Eukaryota</taxon>
        <taxon>Fungi</taxon>
        <taxon>Dikarya</taxon>
        <taxon>Basidiomycota</taxon>
        <taxon>Agaricomycotina</taxon>
        <taxon>Agaricomycetes</taxon>
        <taxon>Gloeophyllales</taxon>
        <taxon>Gloeophyllaceae</taxon>
        <taxon>Heliocybe</taxon>
    </lineage>
</organism>
<protein>
    <submittedName>
        <fullName evidence="2">Uncharacterized protein</fullName>
    </submittedName>
</protein>
<proteinExistence type="predicted"/>
<sequence length="305" mass="32745">MSMLAPIVELYRWSLQPVAPFTWFGLSISTLDLAATFRLCIVLRQIREGLRAKHVGKAEPRSFVRDAATTLLVVYGGEMIMCPYLGTPPSFLYSGVVPALYTGVQALVEQIPSSYIPEPSLETELPLSFMDGLTRAFLLCTLIPPMVTQNPNPLLATSPWTLLVTSLLTANTGFFLTNLGNLLSPTSISLTTPPEFLPYGWTTTDLWCAPLVTGLYATLTHAQPFWADVNAVVAGALGPMGLSNVTGEGKLVPLDAETARAACGVLLAGMFATRVAKNFGGQWTGQVKPASPAKSGSPRKTKKLQ</sequence>
<dbReference type="EMBL" id="ML213530">
    <property type="protein sequence ID" value="TFK46367.1"/>
    <property type="molecule type" value="Genomic_DNA"/>
</dbReference>
<name>A0A5C3MNA2_9AGAM</name>
<evidence type="ECO:0000256" key="1">
    <source>
        <dbReference type="SAM" id="MobiDB-lite"/>
    </source>
</evidence>
<reference evidence="2 3" key="1">
    <citation type="journal article" date="2019" name="Nat. Ecol. Evol.">
        <title>Megaphylogeny resolves global patterns of mushroom evolution.</title>
        <authorList>
            <person name="Varga T."/>
            <person name="Krizsan K."/>
            <person name="Foldi C."/>
            <person name="Dima B."/>
            <person name="Sanchez-Garcia M."/>
            <person name="Sanchez-Ramirez S."/>
            <person name="Szollosi G.J."/>
            <person name="Szarkandi J.G."/>
            <person name="Papp V."/>
            <person name="Albert L."/>
            <person name="Andreopoulos W."/>
            <person name="Angelini C."/>
            <person name="Antonin V."/>
            <person name="Barry K.W."/>
            <person name="Bougher N.L."/>
            <person name="Buchanan P."/>
            <person name="Buyck B."/>
            <person name="Bense V."/>
            <person name="Catcheside P."/>
            <person name="Chovatia M."/>
            <person name="Cooper J."/>
            <person name="Damon W."/>
            <person name="Desjardin D."/>
            <person name="Finy P."/>
            <person name="Geml J."/>
            <person name="Haridas S."/>
            <person name="Hughes K."/>
            <person name="Justo A."/>
            <person name="Karasinski D."/>
            <person name="Kautmanova I."/>
            <person name="Kiss B."/>
            <person name="Kocsube S."/>
            <person name="Kotiranta H."/>
            <person name="LaButti K.M."/>
            <person name="Lechner B.E."/>
            <person name="Liimatainen K."/>
            <person name="Lipzen A."/>
            <person name="Lukacs Z."/>
            <person name="Mihaltcheva S."/>
            <person name="Morgado L.N."/>
            <person name="Niskanen T."/>
            <person name="Noordeloos M.E."/>
            <person name="Ohm R.A."/>
            <person name="Ortiz-Santana B."/>
            <person name="Ovrebo C."/>
            <person name="Racz N."/>
            <person name="Riley R."/>
            <person name="Savchenko A."/>
            <person name="Shiryaev A."/>
            <person name="Soop K."/>
            <person name="Spirin V."/>
            <person name="Szebenyi C."/>
            <person name="Tomsovsky M."/>
            <person name="Tulloss R.E."/>
            <person name="Uehling J."/>
            <person name="Grigoriev I.V."/>
            <person name="Vagvolgyi C."/>
            <person name="Papp T."/>
            <person name="Martin F.M."/>
            <person name="Miettinen O."/>
            <person name="Hibbett D.S."/>
            <person name="Nagy L.G."/>
        </authorList>
    </citation>
    <scope>NUCLEOTIDE SEQUENCE [LARGE SCALE GENOMIC DNA]</scope>
    <source>
        <strain evidence="2 3">OMC1185</strain>
    </source>
</reference>
<evidence type="ECO:0000313" key="2">
    <source>
        <dbReference type="EMBL" id="TFK46367.1"/>
    </source>
</evidence>
<dbReference type="AlphaFoldDB" id="A0A5C3MNA2"/>
<dbReference type="Proteomes" id="UP000305948">
    <property type="component" value="Unassembled WGS sequence"/>
</dbReference>
<accession>A0A5C3MNA2</accession>
<gene>
    <name evidence="2" type="ORF">OE88DRAFT_1687748</name>
</gene>
<dbReference type="OrthoDB" id="3192156at2759"/>
<keyword evidence="3" id="KW-1185">Reference proteome</keyword>
<evidence type="ECO:0000313" key="3">
    <source>
        <dbReference type="Proteomes" id="UP000305948"/>
    </source>
</evidence>